<dbReference type="InterPro" id="IPR051312">
    <property type="entry name" value="Diverse_Substr_Oxidored"/>
</dbReference>
<dbReference type="InterPro" id="IPR002346">
    <property type="entry name" value="Mopterin_DH_FAD-bd"/>
</dbReference>
<dbReference type="SMART" id="SM01092">
    <property type="entry name" value="CO_deh_flav_C"/>
    <property type="match status" value="1"/>
</dbReference>
<dbReference type="FunFam" id="3.30.465.10:FF:000017">
    <property type="entry name" value="Xanthine dehydrogenase, FAD binding subunit"/>
    <property type="match status" value="1"/>
</dbReference>
<protein>
    <submittedName>
        <fullName evidence="5">Carbon-monoxide dehydrogenase medium subunit</fullName>
        <ecNumber evidence="5">1.2.7.4</ecNumber>
    </submittedName>
</protein>
<dbReference type="PANTHER" id="PTHR42659">
    <property type="entry name" value="XANTHINE DEHYDROGENASE SUBUNIT C-RELATED"/>
    <property type="match status" value="1"/>
</dbReference>
<dbReference type="EC" id="1.2.7.4" evidence="5"/>
<dbReference type="GO" id="GO:0071949">
    <property type="term" value="F:FAD binding"/>
    <property type="evidence" value="ECO:0007669"/>
    <property type="project" value="InterPro"/>
</dbReference>
<dbReference type="Gene3D" id="3.30.465.10">
    <property type="match status" value="1"/>
</dbReference>
<evidence type="ECO:0000256" key="2">
    <source>
        <dbReference type="ARBA" id="ARBA00022827"/>
    </source>
</evidence>
<dbReference type="Pfam" id="PF00941">
    <property type="entry name" value="FAD_binding_5"/>
    <property type="match status" value="1"/>
</dbReference>
<evidence type="ECO:0000259" key="4">
    <source>
        <dbReference type="PROSITE" id="PS51387"/>
    </source>
</evidence>
<keyword evidence="2" id="KW-0274">FAD</keyword>
<dbReference type="RefSeq" id="WP_184777614.1">
    <property type="nucleotide sequence ID" value="NZ_JACHMG010000001.1"/>
</dbReference>
<keyword evidence="1" id="KW-0285">Flavoprotein</keyword>
<dbReference type="Gene3D" id="3.30.390.50">
    <property type="entry name" value="CO dehydrogenase flavoprotein, C-terminal domain"/>
    <property type="match status" value="1"/>
</dbReference>
<evidence type="ECO:0000256" key="1">
    <source>
        <dbReference type="ARBA" id="ARBA00022630"/>
    </source>
</evidence>
<dbReference type="InterPro" id="IPR016166">
    <property type="entry name" value="FAD-bd_PCMH"/>
</dbReference>
<organism evidence="5 6">
    <name type="scientific">Amycolatopsis jiangsuensis</name>
    <dbReference type="NCBI Taxonomy" id="1181879"/>
    <lineage>
        <taxon>Bacteria</taxon>
        <taxon>Bacillati</taxon>
        <taxon>Actinomycetota</taxon>
        <taxon>Actinomycetes</taxon>
        <taxon>Pseudonocardiales</taxon>
        <taxon>Pseudonocardiaceae</taxon>
        <taxon>Amycolatopsis</taxon>
    </lineage>
</organism>
<accession>A0A840IP63</accession>
<dbReference type="Gene3D" id="3.30.43.10">
    <property type="entry name" value="Uridine Diphospho-n-acetylenolpyruvylglucosamine Reductase, domain 2"/>
    <property type="match status" value="1"/>
</dbReference>
<dbReference type="GO" id="GO:0043885">
    <property type="term" value="F:anaerobic carbon-monoxide dehydrogenase activity"/>
    <property type="evidence" value="ECO:0007669"/>
    <property type="project" value="UniProtKB-EC"/>
</dbReference>
<evidence type="ECO:0000256" key="3">
    <source>
        <dbReference type="ARBA" id="ARBA00023002"/>
    </source>
</evidence>
<name>A0A840IP63_9PSEU</name>
<evidence type="ECO:0000313" key="6">
    <source>
        <dbReference type="Proteomes" id="UP000581769"/>
    </source>
</evidence>
<keyword evidence="6" id="KW-1185">Reference proteome</keyword>
<dbReference type="InterPro" id="IPR016169">
    <property type="entry name" value="FAD-bd_PCMH_sub2"/>
</dbReference>
<dbReference type="Pfam" id="PF03450">
    <property type="entry name" value="CO_deh_flav_C"/>
    <property type="match status" value="1"/>
</dbReference>
<dbReference type="InterPro" id="IPR036683">
    <property type="entry name" value="CO_DH_flav_C_dom_sf"/>
</dbReference>
<dbReference type="SUPFAM" id="SSF55447">
    <property type="entry name" value="CO dehydrogenase flavoprotein C-terminal domain-like"/>
    <property type="match status" value="1"/>
</dbReference>
<sequence>MIPAEFAYRRAATVDEALAVLAEHGDEAKLIAGGHSLLPLMKLRFAAPEVVVDIAALTELKFVRLEGDEVVIGALSRHHDLQQDPVLAEHAPLLAHAAGTVGDPQVRHRGTIGGSLAHADAAADLPAVVLAAGGTLVARGPSGQRRIPAAEFFLGPFTTPLEPDELLTEIRLPSQAGLGWAFEKFTRRAMDWAIVGVAVTGHAVGLVNMGGTPLRAGATERALAEGATAADAARLADEGTSPPEEPHASADYRRHLARVLTGRALLRAGVA</sequence>
<dbReference type="SUPFAM" id="SSF56176">
    <property type="entry name" value="FAD-binding/transporter-associated domain-like"/>
    <property type="match status" value="1"/>
</dbReference>
<dbReference type="EMBL" id="JACHMG010000001">
    <property type="protein sequence ID" value="MBB4683235.1"/>
    <property type="molecule type" value="Genomic_DNA"/>
</dbReference>
<comment type="caution">
    <text evidence="5">The sequence shown here is derived from an EMBL/GenBank/DDBJ whole genome shotgun (WGS) entry which is preliminary data.</text>
</comment>
<reference evidence="5 6" key="1">
    <citation type="submission" date="2020-08" db="EMBL/GenBank/DDBJ databases">
        <title>Sequencing the genomes of 1000 actinobacteria strains.</title>
        <authorList>
            <person name="Klenk H.-P."/>
        </authorList>
    </citation>
    <scope>NUCLEOTIDE SEQUENCE [LARGE SCALE GENOMIC DNA]</scope>
    <source>
        <strain evidence="5 6">DSM 45859</strain>
    </source>
</reference>
<dbReference type="Proteomes" id="UP000581769">
    <property type="component" value="Unassembled WGS sequence"/>
</dbReference>
<dbReference type="InterPro" id="IPR005107">
    <property type="entry name" value="CO_DH_flav_C"/>
</dbReference>
<dbReference type="InterPro" id="IPR016167">
    <property type="entry name" value="FAD-bd_PCMH_sub1"/>
</dbReference>
<feature type="domain" description="FAD-binding PCMH-type" evidence="4">
    <location>
        <begin position="1"/>
        <end position="177"/>
    </location>
</feature>
<dbReference type="AlphaFoldDB" id="A0A840IP63"/>
<evidence type="ECO:0000313" key="5">
    <source>
        <dbReference type="EMBL" id="MBB4683235.1"/>
    </source>
</evidence>
<dbReference type="PROSITE" id="PS51387">
    <property type="entry name" value="FAD_PCMH"/>
    <property type="match status" value="1"/>
</dbReference>
<dbReference type="InterPro" id="IPR036318">
    <property type="entry name" value="FAD-bd_PCMH-like_sf"/>
</dbReference>
<proteinExistence type="predicted"/>
<gene>
    <name evidence="5" type="ORF">BJY18_000720</name>
</gene>
<keyword evidence="3 5" id="KW-0560">Oxidoreductase</keyword>
<dbReference type="PANTHER" id="PTHR42659:SF2">
    <property type="entry name" value="XANTHINE DEHYDROGENASE SUBUNIT C-RELATED"/>
    <property type="match status" value="1"/>
</dbReference>